<dbReference type="Pfam" id="PF13336">
    <property type="entry name" value="AcetylCoA_hyd_C"/>
    <property type="match status" value="1"/>
</dbReference>
<evidence type="ECO:0000256" key="1">
    <source>
        <dbReference type="ARBA" id="ARBA00009632"/>
    </source>
</evidence>
<dbReference type="GO" id="GO:0006083">
    <property type="term" value="P:acetate metabolic process"/>
    <property type="evidence" value="ECO:0007669"/>
    <property type="project" value="InterPro"/>
</dbReference>
<feature type="domain" description="N-acetyltransferase" evidence="3">
    <location>
        <begin position="454"/>
        <end position="609"/>
    </location>
</feature>
<evidence type="ECO:0000313" key="5">
    <source>
        <dbReference type="Proteomes" id="UP000288361"/>
    </source>
</evidence>
<dbReference type="InterPro" id="IPR037171">
    <property type="entry name" value="NagB/RpiA_transferase-like"/>
</dbReference>
<organism evidence="4 5">
    <name type="scientific">Idiomarina piscisalsi</name>
    <dbReference type="NCBI Taxonomy" id="1096243"/>
    <lineage>
        <taxon>Bacteria</taxon>
        <taxon>Pseudomonadati</taxon>
        <taxon>Pseudomonadota</taxon>
        <taxon>Gammaproteobacteria</taxon>
        <taxon>Alteromonadales</taxon>
        <taxon>Idiomarinaceae</taxon>
        <taxon>Idiomarina</taxon>
    </lineage>
</organism>
<evidence type="ECO:0000256" key="2">
    <source>
        <dbReference type="ARBA" id="ARBA00022679"/>
    </source>
</evidence>
<comment type="caution">
    <text evidence="4">The sequence shown here is derived from an EMBL/GenBank/DDBJ whole genome shotgun (WGS) entry which is preliminary data.</text>
</comment>
<dbReference type="PROSITE" id="PS51186">
    <property type="entry name" value="GNAT"/>
    <property type="match status" value="1"/>
</dbReference>
<dbReference type="InterPro" id="IPR003702">
    <property type="entry name" value="ActCoA_hydro_N"/>
</dbReference>
<proteinExistence type="inferred from homology"/>
<reference evidence="4 5" key="1">
    <citation type="journal article" date="2011" name="Front. Microbiol.">
        <title>Genomic signatures of strain selection and enhancement in Bacillus atrophaeus var. globigii, a historical biowarfare simulant.</title>
        <authorList>
            <person name="Gibbons H.S."/>
            <person name="Broomall S.M."/>
            <person name="McNew L.A."/>
            <person name="Daligault H."/>
            <person name="Chapman C."/>
            <person name="Bruce D."/>
            <person name="Karavis M."/>
            <person name="Krepps M."/>
            <person name="McGregor P.A."/>
            <person name="Hong C."/>
            <person name="Park K.H."/>
            <person name="Akmal A."/>
            <person name="Feldman A."/>
            <person name="Lin J.S."/>
            <person name="Chang W.E."/>
            <person name="Higgs B.W."/>
            <person name="Demirev P."/>
            <person name="Lindquist J."/>
            <person name="Liem A."/>
            <person name="Fochler E."/>
            <person name="Read T.D."/>
            <person name="Tapia R."/>
            <person name="Johnson S."/>
            <person name="Bishop-Lilly K.A."/>
            <person name="Detter C."/>
            <person name="Han C."/>
            <person name="Sozhamannan S."/>
            <person name="Rosenzweig C.N."/>
            <person name="Skowronski E.W."/>
        </authorList>
    </citation>
    <scope>NUCLEOTIDE SEQUENCE [LARGE SCALE GENOMIC DNA]</scope>
    <source>
        <strain evidence="4 5">TPS4-2</strain>
    </source>
</reference>
<keyword evidence="2 4" id="KW-0808">Transferase</keyword>
<dbReference type="AlphaFoldDB" id="A0A432YP24"/>
<name>A0A432YP24_9GAMM</name>
<dbReference type="SUPFAM" id="SSF55729">
    <property type="entry name" value="Acyl-CoA N-acyltransferases (Nat)"/>
    <property type="match status" value="1"/>
</dbReference>
<dbReference type="Gene3D" id="3.40.1080.20">
    <property type="entry name" value="Acetyl-CoA hydrolase/transferase C-terminal domain"/>
    <property type="match status" value="1"/>
</dbReference>
<dbReference type="InterPro" id="IPR038460">
    <property type="entry name" value="AcetylCoA_hyd_C_sf"/>
</dbReference>
<comment type="similarity">
    <text evidence="1">Belongs to the acetyl-CoA hydrolase/transferase family.</text>
</comment>
<dbReference type="InterPro" id="IPR000182">
    <property type="entry name" value="GNAT_dom"/>
</dbReference>
<evidence type="ECO:0000313" key="4">
    <source>
        <dbReference type="EMBL" id="RUO62693.1"/>
    </source>
</evidence>
<dbReference type="SUPFAM" id="SSF100950">
    <property type="entry name" value="NagB/RpiA/CoA transferase-like"/>
    <property type="match status" value="2"/>
</dbReference>
<protein>
    <submittedName>
        <fullName evidence="4">4-hydroxybutyrate CoA-transferase</fullName>
    </submittedName>
</protein>
<dbReference type="Gene3D" id="3.40.1080.10">
    <property type="entry name" value="Glutaconate Coenzyme A-transferase"/>
    <property type="match status" value="1"/>
</dbReference>
<dbReference type="Proteomes" id="UP000288361">
    <property type="component" value="Unassembled WGS sequence"/>
</dbReference>
<dbReference type="InterPro" id="IPR046433">
    <property type="entry name" value="ActCoA_hydro"/>
</dbReference>
<dbReference type="Gene3D" id="3.40.630.30">
    <property type="match status" value="1"/>
</dbReference>
<dbReference type="Gene3D" id="3.30.750.70">
    <property type="entry name" value="4-hydroxybutyrate coenzyme like domains"/>
    <property type="match status" value="1"/>
</dbReference>
<dbReference type="Pfam" id="PF02550">
    <property type="entry name" value="AcetylCoA_hydro"/>
    <property type="match status" value="1"/>
</dbReference>
<dbReference type="EMBL" id="PIQA01000011">
    <property type="protein sequence ID" value="RUO62693.1"/>
    <property type="molecule type" value="Genomic_DNA"/>
</dbReference>
<dbReference type="PANTHER" id="PTHR21432">
    <property type="entry name" value="ACETYL-COA HYDROLASE-RELATED"/>
    <property type="match status" value="1"/>
</dbReference>
<dbReference type="InterPro" id="IPR026888">
    <property type="entry name" value="AcetylCoA_hyd_C"/>
</dbReference>
<gene>
    <name evidence="4" type="ORF">CWI73_09455</name>
</gene>
<sequence>MAETKINWSNVLKSGQRIFIGSHAAVPTALIDDLIENSKDLHDIEIVQLMTLSDNKWAEPQYQQLFKVNTFFIGGGTIRKAVNEGRADYTPSFISDIPNLFNNGILPLDAALIMVAPGDKYGYHSMGVSVDVVAAAAKSAKTVIAQVNPQMPVTYGQSFLHENQIDYFWEHSSPLPELAPPEHDNSKIIERIGQYISLLVEDGATLQVGIGNICAAALRYLSNHKDLGIHSELITDDVMHLMLKGVINNRKKTFHPNKIVTSFCMGSKALYDFVDHNPHVGFYPSEYVNSPANVARNDKLVAINSAIEVDLTGQIVSDSIGHQFYSGIGGQVDFSRGASLSKGGKPVIALPSTTNDGKVSRIVPFIREGAGVVTTRGHVHYVVTEFGVASLRGKSIRERALELIRVAHPKFRSHLLQEVRKHYWVPHYQQQTPVDVPELGDIGFKKLKINGENFDLRPLYPSDERRLQEFFYSHTKETLQLRYNAVPTSMSREKSCNLVSVDQSKDLALCIVHQKGSAVQIQAVGRYYYIESQNSCEVAFVTREKYQGRGMAGKLLDEMIRIARERGLDSMQAYVLAANKPMLSVFERGGFKRLPSEEPGEVLLKLDLKEGSE</sequence>
<evidence type="ECO:0000259" key="3">
    <source>
        <dbReference type="PROSITE" id="PS51186"/>
    </source>
</evidence>
<dbReference type="GO" id="GO:0016747">
    <property type="term" value="F:acyltransferase activity, transferring groups other than amino-acyl groups"/>
    <property type="evidence" value="ECO:0007669"/>
    <property type="project" value="InterPro"/>
</dbReference>
<dbReference type="RefSeq" id="WP_126752563.1">
    <property type="nucleotide sequence ID" value="NZ_JBHUMT010000004.1"/>
</dbReference>
<dbReference type="PANTHER" id="PTHR21432:SF20">
    <property type="entry name" value="ACETYL-COA HYDROLASE"/>
    <property type="match status" value="1"/>
</dbReference>
<dbReference type="InterPro" id="IPR016181">
    <property type="entry name" value="Acyl_CoA_acyltransferase"/>
</dbReference>
<dbReference type="GO" id="GO:0008775">
    <property type="term" value="F:acetate CoA-transferase activity"/>
    <property type="evidence" value="ECO:0007669"/>
    <property type="project" value="InterPro"/>
</dbReference>
<dbReference type="CDD" id="cd04301">
    <property type="entry name" value="NAT_SF"/>
    <property type="match status" value="1"/>
</dbReference>
<dbReference type="Pfam" id="PF13302">
    <property type="entry name" value="Acetyltransf_3"/>
    <property type="match status" value="1"/>
</dbReference>
<accession>A0A432YP24</accession>